<dbReference type="InterPro" id="IPR029050">
    <property type="entry name" value="Immunoprotect_excell_Ig-like"/>
</dbReference>
<keyword evidence="5" id="KW-1185">Reference proteome</keyword>
<evidence type="ECO:0000256" key="2">
    <source>
        <dbReference type="SAM" id="MobiDB-lite"/>
    </source>
</evidence>
<proteinExistence type="predicted"/>
<keyword evidence="1 3" id="KW-0732">Signal</keyword>
<accession>A0AAD1HW44</accession>
<feature type="chain" id="PRO_5042004830" description="DUF4352 domain-containing protein" evidence="3">
    <location>
        <begin position="24"/>
        <end position="185"/>
    </location>
</feature>
<reference evidence="4 5" key="1">
    <citation type="journal article" date="2019" name="Emerg. Microbes Infect.">
        <title>Comprehensive subspecies identification of 175 nontuberculous mycobacteria species based on 7547 genomic profiles.</title>
        <authorList>
            <person name="Matsumoto Y."/>
            <person name="Kinjo T."/>
            <person name="Motooka D."/>
            <person name="Nabeya D."/>
            <person name="Jung N."/>
            <person name="Uechi K."/>
            <person name="Horii T."/>
            <person name="Iida T."/>
            <person name="Fujita J."/>
            <person name="Nakamura S."/>
        </authorList>
    </citation>
    <scope>NUCLEOTIDE SEQUENCE [LARGE SCALE GENOMIC DNA]</scope>
    <source>
        <strain evidence="4 5">JCM 12143</strain>
    </source>
</reference>
<organism evidence="4 5">
    <name type="scientific">Mycolicibacter terrae</name>
    <dbReference type="NCBI Taxonomy" id="1788"/>
    <lineage>
        <taxon>Bacteria</taxon>
        <taxon>Bacillati</taxon>
        <taxon>Actinomycetota</taxon>
        <taxon>Actinomycetes</taxon>
        <taxon>Mycobacteriales</taxon>
        <taxon>Mycobacteriaceae</taxon>
        <taxon>Mycolicibacter</taxon>
    </lineage>
</organism>
<evidence type="ECO:0000313" key="5">
    <source>
        <dbReference type="Proteomes" id="UP000467636"/>
    </source>
</evidence>
<feature type="region of interest" description="Disordered" evidence="2">
    <location>
        <begin position="28"/>
        <end position="58"/>
    </location>
</feature>
<dbReference type="AlphaFoldDB" id="A0AAD1HW44"/>
<evidence type="ECO:0008006" key="6">
    <source>
        <dbReference type="Google" id="ProtNLM"/>
    </source>
</evidence>
<sequence>MTPMNRPVTALSAAALLSTAVLAACSGPTDSASGTTSSSAAESRTAATKSGHTGDTLTLTRADGSTIEVTLERIISPATVTPDKADPAVSYLATQLKIADPGSAAIDGDVNINTTVFGSDGRSYAPDLNNVSECTNFDSGIFELDPGESATGCVVFALPRGISPTKVRYAPSSGFADDFGEWLLS</sequence>
<evidence type="ECO:0000256" key="3">
    <source>
        <dbReference type="SAM" id="SignalP"/>
    </source>
</evidence>
<feature type="compositionally biased region" description="Low complexity" evidence="2">
    <location>
        <begin position="28"/>
        <end position="50"/>
    </location>
</feature>
<dbReference type="EMBL" id="AP022564">
    <property type="protein sequence ID" value="BBX22299.1"/>
    <property type="molecule type" value="Genomic_DNA"/>
</dbReference>
<evidence type="ECO:0000256" key="1">
    <source>
        <dbReference type="ARBA" id="ARBA00022729"/>
    </source>
</evidence>
<gene>
    <name evidence="4" type="ORF">MTER_17100</name>
</gene>
<feature type="signal peptide" evidence="3">
    <location>
        <begin position="1"/>
        <end position="23"/>
    </location>
</feature>
<protein>
    <recommendedName>
        <fullName evidence="6">DUF4352 domain-containing protein</fullName>
    </recommendedName>
</protein>
<name>A0AAD1HW44_9MYCO</name>
<dbReference type="Proteomes" id="UP000467636">
    <property type="component" value="Chromosome"/>
</dbReference>
<evidence type="ECO:0000313" key="4">
    <source>
        <dbReference type="EMBL" id="BBX22299.1"/>
    </source>
</evidence>
<dbReference type="Gene3D" id="2.60.40.1240">
    <property type="match status" value="1"/>
</dbReference>
<dbReference type="PROSITE" id="PS51257">
    <property type="entry name" value="PROKAR_LIPOPROTEIN"/>
    <property type="match status" value="1"/>
</dbReference>